<dbReference type="EMBL" id="JASSPP010000008">
    <property type="protein sequence ID" value="MDK9580893.1"/>
    <property type="molecule type" value="Genomic_DNA"/>
</dbReference>
<name>A0ABT7HK44_9FUSO</name>
<keyword evidence="4" id="KW-1185">Reference proteome</keyword>
<accession>A0ABT7HK44</accession>
<organism evidence="3 4">
    <name type="scientific">Sneathia sanguinegens</name>
    <dbReference type="NCBI Taxonomy" id="40543"/>
    <lineage>
        <taxon>Bacteria</taxon>
        <taxon>Fusobacteriati</taxon>
        <taxon>Fusobacteriota</taxon>
        <taxon>Fusobacteriia</taxon>
        <taxon>Fusobacteriales</taxon>
        <taxon>Leptotrichiaceae</taxon>
        <taxon>Sneathia</taxon>
    </lineage>
</organism>
<protein>
    <submittedName>
        <fullName evidence="3">S8 family serine peptidase</fullName>
    </submittedName>
</protein>
<evidence type="ECO:0000313" key="3">
    <source>
        <dbReference type="EMBL" id="MDK9580893.1"/>
    </source>
</evidence>
<dbReference type="Proteomes" id="UP001225134">
    <property type="component" value="Unassembled WGS sequence"/>
</dbReference>
<dbReference type="NCBIfam" id="TIGR02601">
    <property type="entry name" value="autotrns_rpt"/>
    <property type="match status" value="1"/>
</dbReference>
<sequence length="1480" mass="169065">MRVNNKSIAIFFGLIALSSCSSLKKVNNADKANKLEVKYFKTEYDINEGVNEIVSEIKKQPVDRLKNITAKNFEIKNLDKMYDKEVIYLNNDSLDKNISIVKIYNKKPSLVYKKGSKGYETLVGVEKTGGELFPDKPELKNEKYKVVTDKDRNNVYVQVRDNITGQTKDIRLDNKVLIEERPSEISDNIRYEDLKKLNKDKRVKYKINTLDNPFEDVEDLEIQRVNGYEFGEYKNYFKPDKYYDEDDLAGVKRVDLIDHIDGLEDKKYKRNIDFGIKLGDFKDDYSKLLADLSKRSLKLTEDGKVIGGFDEYLSQKIEKYSEAEPQTGKVSFVTEILDKDKNVGLHNVVRKILQDGKVVFQKKEKAFVSFDGVNVAVADGTFFDLSPEVEKRVYRGTVKADDKVKDFVKEAADEKERKKALQHLLRQHGATVIGAMIDESVLGDAFYWTGAITDTLCKIGEKGNLPDFIPDYQALNKFIGNLLSKYADKYSPEMTNYLADKVKAAAEKLDEITNVAIDAKIADANKKEKYKTMYPELARLLKEVYGMPELDKLKFSKLHFTTISVASGDEHIKTSDTAKNLSSILDLNKNIKAINMSYGSNYNVEEYLELSKLKQEDFEKGAKAYNTDAYFRNAVLSWLKSDDEKSEQNMKDYYNGYLGIPSVYKYFASRNQISASDYKKLVDLRLLTLKSVLKEAPEITAANHDILFVRSAGNTYSYAQIDLANYDKNGKKIAYHDPNYKYSNDFASLPTYMNEVEKEKAREEGKEYKYNYNYRKNLLGSVGVVPKTSSYGYEATEDISNAWALYTDKFNYKRLRAFGIGMLSEYNFLIRELNNIVRNPEKYPKGYKEEIVARIKAVDKMVAEHQDMEKDDTRYSFSRAGKAMLWTMAADGSYVYTKRLTNEEKQYSDGEDIGSDIAFGSSFSAPRMTAVAGMIAEKFPWMSAHDIKTSMLTTAIDDYRLNFIDLDKEKGKGKNDEKPTENPNKTPNIKIEEIGLYGVDENIGWGIMDKEAALDGPARFVKALTHEVGQENFVANVPYGTFTFGNSIQGAFDPIKHMSSRKYITLEQANSLVVTAQFKNEEILDTKFLETHENVKRVLDRTKVTPEQIVNVLRPKIKKYLPSLSFEERELFQSAGLEKLGKGTLILSGNNTYTEPTYVKEGTLVVQGVQNSDVIVSENAKLKLDSEYIEKGNLARVMLGLEPLKGGIYANVKNKGQLYSYSSKDNILGTYIPYENSLTRIANGARLSVDKLDLSNISHFDIDLFRKYQMMTFNLKEAKKFEEYNDDDAKESNEKTEDTFNKKLIFVAKDVSNADVSKITFGEESVSSGLKMITELKKENNKNIVKIWLERKEHIFDPLNDKKENEGPKVQTLSTKLKKFIVSKMNKKLSDKELNELNIQLDNLEIADDDDVETLDGNILVDSMTLGLENLNIRNRAILDTVEKIQINHLKLLQVYKQILKLEKKIKEILLLQLQIFLQV</sequence>
<dbReference type="PROSITE" id="PS51257">
    <property type="entry name" value="PROKAR_LIPOPROTEIN"/>
    <property type="match status" value="1"/>
</dbReference>
<dbReference type="Pfam" id="PF00082">
    <property type="entry name" value="Peptidase_S8"/>
    <property type="match status" value="1"/>
</dbReference>
<evidence type="ECO:0000313" key="4">
    <source>
        <dbReference type="Proteomes" id="UP001225134"/>
    </source>
</evidence>
<dbReference type="InterPro" id="IPR036852">
    <property type="entry name" value="Peptidase_S8/S53_dom_sf"/>
</dbReference>
<comment type="caution">
    <text evidence="3">The sequence shown here is derived from an EMBL/GenBank/DDBJ whole genome shotgun (WGS) entry which is preliminary data.</text>
</comment>
<feature type="domain" description="Peptidase S8/S53" evidence="2">
    <location>
        <begin position="563"/>
        <end position="973"/>
    </location>
</feature>
<proteinExistence type="predicted"/>
<reference evidence="3 4" key="1">
    <citation type="submission" date="2023-06" db="EMBL/GenBank/DDBJ databases">
        <title>Antibody response to the Sneathia vaginalis cytopathogenic toxin A during pregnancy.</title>
        <authorList>
            <person name="Mccoy Z.T."/>
            <person name="Serrano M.G."/>
            <person name="Spaine K."/>
            <person name="Edwards D.J."/>
            <person name="Buck G.A."/>
            <person name="Jefferson K."/>
        </authorList>
    </citation>
    <scope>NUCLEOTIDE SEQUENCE [LARGE SCALE GENOMIC DNA]</scope>
    <source>
        <strain evidence="3 4">CCUG 42621</strain>
    </source>
</reference>
<gene>
    <name evidence="3" type="ORF">QQA45_05115</name>
</gene>
<dbReference type="RefSeq" id="WP_285153142.1">
    <property type="nucleotide sequence ID" value="NZ_JASSPP010000008.1"/>
</dbReference>
<dbReference type="Gene3D" id="3.40.50.200">
    <property type="entry name" value="Peptidase S8/S53 domain"/>
    <property type="match status" value="1"/>
</dbReference>
<dbReference type="SUPFAM" id="SSF52743">
    <property type="entry name" value="Subtilisin-like"/>
    <property type="match status" value="1"/>
</dbReference>
<dbReference type="InterPro" id="IPR000209">
    <property type="entry name" value="Peptidase_S8/S53_dom"/>
</dbReference>
<dbReference type="Pfam" id="PF12951">
    <property type="entry name" value="PATR"/>
    <property type="match status" value="1"/>
</dbReference>
<dbReference type="InterPro" id="IPR013425">
    <property type="entry name" value="Autotrns_rpt"/>
</dbReference>
<evidence type="ECO:0000259" key="2">
    <source>
        <dbReference type="Pfam" id="PF00082"/>
    </source>
</evidence>
<evidence type="ECO:0000256" key="1">
    <source>
        <dbReference type="ARBA" id="ARBA00022729"/>
    </source>
</evidence>
<keyword evidence="1" id="KW-0732">Signal</keyword>